<reference evidence="2" key="1">
    <citation type="submission" date="2016-05" db="EMBL/GenBank/DDBJ databases">
        <authorList>
            <person name="Lavstsen T."/>
            <person name="Jespersen J.S."/>
        </authorList>
    </citation>
    <scope>NUCLEOTIDE SEQUENCE</scope>
    <source>
        <tissue evidence="2">Brain</tissue>
    </source>
</reference>
<name>A0A1A8NV06_9TELE</name>
<proteinExistence type="predicted"/>
<keyword evidence="1" id="KW-0472">Membrane</keyword>
<evidence type="ECO:0000313" key="2">
    <source>
        <dbReference type="EMBL" id="SBR72891.1"/>
    </source>
</evidence>
<reference evidence="2" key="2">
    <citation type="submission" date="2016-06" db="EMBL/GenBank/DDBJ databases">
        <title>The genome of a short-lived fish provides insights into sex chromosome evolution and the genetic control of aging.</title>
        <authorList>
            <person name="Reichwald K."/>
            <person name="Felder M."/>
            <person name="Petzold A."/>
            <person name="Koch P."/>
            <person name="Groth M."/>
            <person name="Platzer M."/>
        </authorList>
    </citation>
    <scope>NUCLEOTIDE SEQUENCE</scope>
    <source>
        <tissue evidence="2">Brain</tissue>
    </source>
</reference>
<protein>
    <submittedName>
        <fullName evidence="2">Uncharacterized protein</fullName>
    </submittedName>
</protein>
<keyword evidence="1" id="KW-1133">Transmembrane helix</keyword>
<accession>A0A1A8NV06</accession>
<keyword evidence="1" id="KW-0812">Transmembrane</keyword>
<evidence type="ECO:0000256" key="1">
    <source>
        <dbReference type="SAM" id="Phobius"/>
    </source>
</evidence>
<organism evidence="2">
    <name type="scientific">Nothobranchius rachovii</name>
    <name type="common">bluefin notho</name>
    <dbReference type="NCBI Taxonomy" id="451742"/>
    <lineage>
        <taxon>Eukaryota</taxon>
        <taxon>Metazoa</taxon>
        <taxon>Chordata</taxon>
        <taxon>Craniata</taxon>
        <taxon>Vertebrata</taxon>
        <taxon>Euteleostomi</taxon>
        <taxon>Actinopterygii</taxon>
        <taxon>Neopterygii</taxon>
        <taxon>Teleostei</taxon>
        <taxon>Neoteleostei</taxon>
        <taxon>Acanthomorphata</taxon>
        <taxon>Ovalentaria</taxon>
        <taxon>Atherinomorphae</taxon>
        <taxon>Cyprinodontiformes</taxon>
        <taxon>Nothobranchiidae</taxon>
        <taxon>Nothobranchius</taxon>
    </lineage>
</organism>
<feature type="transmembrane region" description="Helical" evidence="1">
    <location>
        <begin position="60"/>
        <end position="81"/>
    </location>
</feature>
<gene>
    <name evidence="2" type="primary">Nfu_g_1_010437</name>
</gene>
<sequence>MDLVSWSLNAIDKIFSTMRTGEGAPGCPSGTEPAGYIMDSWKQWNLTCLSQLSVEDSEDVWIFVVLVSGFLLIGLGGYLAYRKINELSRNIGSFPELRDGLHRAVNAQTHIIVEMSRKLGTLAEIQALAQKVDSIKEKVDGTARLGID</sequence>
<dbReference type="EMBL" id="HAEH01004047">
    <property type="protein sequence ID" value="SBR72891.1"/>
    <property type="molecule type" value="Transcribed_RNA"/>
</dbReference>
<dbReference type="AlphaFoldDB" id="A0A1A8NV06"/>